<dbReference type="InterPro" id="IPR035897">
    <property type="entry name" value="Toll_tir_struct_dom_sf"/>
</dbReference>
<dbReference type="InterPro" id="IPR042342">
    <property type="entry name" value="TTC22"/>
</dbReference>
<dbReference type="GO" id="GO:0007165">
    <property type="term" value="P:signal transduction"/>
    <property type="evidence" value="ECO:0007669"/>
    <property type="project" value="InterPro"/>
</dbReference>
<dbReference type="Gene3D" id="3.40.50.10140">
    <property type="entry name" value="Toll/interleukin-1 receptor homology (TIR) domain"/>
    <property type="match status" value="1"/>
</dbReference>
<gene>
    <name evidence="2" type="ORF">LOTGIDRAFT_78192</name>
</gene>
<reference evidence="2 3" key="1">
    <citation type="journal article" date="2013" name="Nature">
        <title>Insights into bilaterian evolution from three spiralian genomes.</title>
        <authorList>
            <person name="Simakov O."/>
            <person name="Marletaz F."/>
            <person name="Cho S.J."/>
            <person name="Edsinger-Gonzales E."/>
            <person name="Havlak P."/>
            <person name="Hellsten U."/>
            <person name="Kuo D.H."/>
            <person name="Larsson T."/>
            <person name="Lv J."/>
            <person name="Arendt D."/>
            <person name="Savage R."/>
            <person name="Osoegawa K."/>
            <person name="de Jong P."/>
            <person name="Grimwood J."/>
            <person name="Chapman J.A."/>
            <person name="Shapiro H."/>
            <person name="Aerts A."/>
            <person name="Otillar R.P."/>
            <person name="Terry A.Y."/>
            <person name="Boore J.L."/>
            <person name="Grigoriev I.V."/>
            <person name="Lindberg D.R."/>
            <person name="Seaver E.C."/>
            <person name="Weisblat D.A."/>
            <person name="Putnam N.H."/>
            <person name="Rokhsar D.S."/>
        </authorList>
    </citation>
    <scope>NUCLEOTIDE SEQUENCE [LARGE SCALE GENOMIC DNA]</scope>
</reference>
<keyword evidence="3" id="KW-1185">Reference proteome</keyword>
<dbReference type="HOGENOM" id="CLU_053932_3_1_1"/>
<dbReference type="OMA" id="AGFKCCI"/>
<dbReference type="InterPro" id="IPR000157">
    <property type="entry name" value="TIR_dom"/>
</dbReference>
<evidence type="ECO:0000313" key="3">
    <source>
        <dbReference type="Proteomes" id="UP000030746"/>
    </source>
</evidence>
<dbReference type="AlphaFoldDB" id="V3ZB10"/>
<dbReference type="CTD" id="20252326"/>
<proteinExistence type="predicted"/>
<evidence type="ECO:0000313" key="2">
    <source>
        <dbReference type="EMBL" id="ESO88188.1"/>
    </source>
</evidence>
<protein>
    <recommendedName>
        <fullName evidence="1">TIR domain-containing protein</fullName>
    </recommendedName>
</protein>
<feature type="non-terminal residue" evidence="2">
    <location>
        <position position="109"/>
    </location>
</feature>
<dbReference type="PANTHER" id="PTHR16253">
    <property type="entry name" value="TETRATRICOPEPTIDE REPEAT PROTEIN 22"/>
    <property type="match status" value="1"/>
</dbReference>
<dbReference type="OrthoDB" id="6092250at2759"/>
<dbReference type="PROSITE" id="PS50104">
    <property type="entry name" value="TIR"/>
    <property type="match status" value="1"/>
</dbReference>
<dbReference type="PANTHER" id="PTHR16253:SF0">
    <property type="entry name" value="TETRATRICOPEPTIDE REPEAT PROTEIN 22"/>
    <property type="match status" value="1"/>
</dbReference>
<dbReference type="KEGG" id="lgi:LOTGIDRAFT_78192"/>
<dbReference type="SMART" id="SM00255">
    <property type="entry name" value="TIR"/>
    <property type="match status" value="1"/>
</dbReference>
<dbReference type="STRING" id="225164.V3ZB10"/>
<dbReference type="PRINTS" id="PR01537">
    <property type="entry name" value="INTRLKN1R1F"/>
</dbReference>
<dbReference type="RefSeq" id="XP_009061113.1">
    <property type="nucleotide sequence ID" value="XM_009062865.1"/>
</dbReference>
<dbReference type="GeneID" id="20252326"/>
<accession>V3ZB10</accession>
<name>V3ZB10_LOTGI</name>
<organism evidence="2 3">
    <name type="scientific">Lottia gigantea</name>
    <name type="common">Giant owl limpet</name>
    <dbReference type="NCBI Taxonomy" id="225164"/>
    <lineage>
        <taxon>Eukaryota</taxon>
        <taxon>Metazoa</taxon>
        <taxon>Spiralia</taxon>
        <taxon>Lophotrochozoa</taxon>
        <taxon>Mollusca</taxon>
        <taxon>Gastropoda</taxon>
        <taxon>Patellogastropoda</taxon>
        <taxon>Lottioidea</taxon>
        <taxon>Lottiidae</taxon>
        <taxon>Lottia</taxon>
    </lineage>
</organism>
<evidence type="ECO:0000259" key="1">
    <source>
        <dbReference type="PROSITE" id="PS50104"/>
    </source>
</evidence>
<sequence>NLQPRNRSGFDYDFFVIYCDKDRKWVSYSLLDHLENTRGFKAFFDHRDFEPGKTIIDNIETAIKKSYKFILVITPDFKKSSWCQHETQAVLTAALNKKEKGSIIPIVKD</sequence>
<dbReference type="SUPFAM" id="SSF52200">
    <property type="entry name" value="Toll/Interleukin receptor TIR domain"/>
    <property type="match status" value="1"/>
</dbReference>
<dbReference type="Pfam" id="PF13676">
    <property type="entry name" value="TIR_2"/>
    <property type="match status" value="1"/>
</dbReference>
<dbReference type="Proteomes" id="UP000030746">
    <property type="component" value="Unassembled WGS sequence"/>
</dbReference>
<dbReference type="EMBL" id="KB202752">
    <property type="protein sequence ID" value="ESO88188.1"/>
    <property type="molecule type" value="Genomic_DNA"/>
</dbReference>
<feature type="non-terminal residue" evidence="2">
    <location>
        <position position="1"/>
    </location>
</feature>
<feature type="domain" description="TIR" evidence="1">
    <location>
        <begin position="10"/>
        <end position="109"/>
    </location>
</feature>